<name>T0RVD5_SAPDV</name>
<accession>T0RVD5</accession>
<dbReference type="PRINTS" id="PR01270">
    <property type="entry name" value="HDASUPER"/>
</dbReference>
<dbReference type="AlphaFoldDB" id="T0RVD5"/>
<feature type="region of interest" description="Disordered" evidence="1">
    <location>
        <begin position="495"/>
        <end position="546"/>
    </location>
</feature>
<dbReference type="EMBL" id="JH767155">
    <property type="protein sequence ID" value="EQC34397.1"/>
    <property type="molecule type" value="Genomic_DNA"/>
</dbReference>
<dbReference type="Pfam" id="PF00850">
    <property type="entry name" value="Hist_deacetyl"/>
    <property type="match status" value="1"/>
</dbReference>
<dbReference type="InterPro" id="IPR000286">
    <property type="entry name" value="HDACs"/>
</dbReference>
<feature type="domain" description="Histone deacetylase" evidence="2">
    <location>
        <begin position="171"/>
        <end position="461"/>
    </location>
</feature>
<dbReference type="PANTHER" id="PTHR10625:SF25">
    <property type="entry name" value="HISTONE DEACETYLASE 18-RELATED"/>
    <property type="match status" value="1"/>
</dbReference>
<dbReference type="GO" id="GO:0000118">
    <property type="term" value="C:histone deacetylase complex"/>
    <property type="evidence" value="ECO:0007669"/>
    <property type="project" value="TreeGrafter"/>
</dbReference>
<evidence type="ECO:0000256" key="1">
    <source>
        <dbReference type="SAM" id="MobiDB-lite"/>
    </source>
</evidence>
<organism evidence="3 4">
    <name type="scientific">Saprolegnia diclina (strain VS20)</name>
    <dbReference type="NCBI Taxonomy" id="1156394"/>
    <lineage>
        <taxon>Eukaryota</taxon>
        <taxon>Sar</taxon>
        <taxon>Stramenopiles</taxon>
        <taxon>Oomycota</taxon>
        <taxon>Saprolegniomycetes</taxon>
        <taxon>Saprolegniales</taxon>
        <taxon>Saprolegniaceae</taxon>
        <taxon>Saprolegnia</taxon>
    </lineage>
</organism>
<gene>
    <name evidence="3" type="ORF">SDRG_08167</name>
</gene>
<feature type="region of interest" description="Disordered" evidence="1">
    <location>
        <begin position="1"/>
        <end position="23"/>
    </location>
</feature>
<proteinExistence type="predicted"/>
<evidence type="ECO:0000259" key="2">
    <source>
        <dbReference type="Pfam" id="PF00850"/>
    </source>
</evidence>
<dbReference type="GeneID" id="19948894"/>
<dbReference type="InParanoid" id="T0RVD5"/>
<dbReference type="SUPFAM" id="SSF52768">
    <property type="entry name" value="Arginase/deacetylase"/>
    <property type="match status" value="1"/>
</dbReference>
<keyword evidence="4" id="KW-1185">Reference proteome</keyword>
<dbReference type="OrthoDB" id="424012at2759"/>
<dbReference type="InterPro" id="IPR037138">
    <property type="entry name" value="His_deacetylse_dom_sf"/>
</dbReference>
<dbReference type="PANTHER" id="PTHR10625">
    <property type="entry name" value="HISTONE DEACETYLASE HDAC1-RELATED"/>
    <property type="match status" value="1"/>
</dbReference>
<dbReference type="RefSeq" id="XP_008612259.1">
    <property type="nucleotide sequence ID" value="XM_008614037.1"/>
</dbReference>
<dbReference type="InterPro" id="IPR023696">
    <property type="entry name" value="Ureohydrolase_dom_sf"/>
</dbReference>
<evidence type="ECO:0000313" key="3">
    <source>
        <dbReference type="EMBL" id="EQC34397.1"/>
    </source>
</evidence>
<dbReference type="eggNOG" id="KOG1343">
    <property type="taxonomic scope" value="Eukaryota"/>
</dbReference>
<dbReference type="GO" id="GO:0005737">
    <property type="term" value="C:cytoplasm"/>
    <property type="evidence" value="ECO:0007669"/>
    <property type="project" value="TreeGrafter"/>
</dbReference>
<feature type="compositionally biased region" description="Low complexity" evidence="1">
    <location>
        <begin position="503"/>
        <end position="517"/>
    </location>
</feature>
<dbReference type="GO" id="GO:0004407">
    <property type="term" value="F:histone deacetylase activity"/>
    <property type="evidence" value="ECO:0007669"/>
    <property type="project" value="TreeGrafter"/>
</dbReference>
<evidence type="ECO:0000313" key="4">
    <source>
        <dbReference type="Proteomes" id="UP000030762"/>
    </source>
</evidence>
<feature type="compositionally biased region" description="Basic and acidic residues" evidence="1">
    <location>
        <begin position="525"/>
        <end position="534"/>
    </location>
</feature>
<dbReference type="Gene3D" id="3.40.800.20">
    <property type="entry name" value="Histone deacetylase domain"/>
    <property type="match status" value="1"/>
</dbReference>
<dbReference type="OMA" id="CCADSKT"/>
<feature type="compositionally biased region" description="Polar residues" evidence="1">
    <location>
        <begin position="8"/>
        <end position="17"/>
    </location>
</feature>
<dbReference type="InterPro" id="IPR023801">
    <property type="entry name" value="His_deacetylse_dom"/>
</dbReference>
<dbReference type="VEuPathDB" id="FungiDB:SDRG_08167"/>
<dbReference type="GO" id="GO:0040029">
    <property type="term" value="P:epigenetic regulation of gene expression"/>
    <property type="evidence" value="ECO:0007669"/>
    <property type="project" value="TreeGrafter"/>
</dbReference>
<sequence>MADDDSSAKTPNSSATYSPLPPSYIPTYSPFLTDSYVSLGLNGSVHGFSSPGSFFSGVPDDGPASEEDIYSSLSHLPSAMNSLSRRTSYTASEDDDPPDDPPHDDTLWNCVVCTKLNQLETCSFCATAKGAAFAPTPRTCDDARTLGTAIGFDARMQLHREIQPRDMYDMHPERPDRIGAIYAQCQLDGVVDRCTQISDVLVDPNDLLRVHSPEYLQYLDEVFTLPFHQLTPDTYCCADSKTAAHLSAGIVVALMEKVVRNEYRNAFAIVRPPGHHAEPQHAMGFCMFNNVAVAAKTAVHKLGLKRVLIVDWDIHHGNGTEHMFEDDPTVLYSSLHRFDGNGAFYPGTGSPDAVGSGAGAGFNVNIGWPGGGVGDAEYLAAFDRVLMPVFRSFDPELVLVSAGFDSAMGDPLGRCRLTPGGYAMMTHLLSSLANGKLVLALEGGYNLQSIARSASACIRTLLGDAVPPLHLDPPMATALAAIETTRRHLAPHWNCLQSLPRNGSSSGSDGDSSSNSASDDDDDEHEQRDAKEASAARMRQLRALQTKVTRAARIDQHLRRDILKKLDEKRTRRYRPYPKKL</sequence>
<dbReference type="STRING" id="1156394.T0RVD5"/>
<reference evidence="3 4" key="1">
    <citation type="submission" date="2012-04" db="EMBL/GenBank/DDBJ databases">
        <title>The Genome Sequence of Saprolegnia declina VS20.</title>
        <authorList>
            <consortium name="The Broad Institute Genome Sequencing Platform"/>
            <person name="Russ C."/>
            <person name="Nusbaum C."/>
            <person name="Tyler B."/>
            <person name="van West P."/>
            <person name="Dieguez-Uribeondo J."/>
            <person name="de Bruijn I."/>
            <person name="Tripathy S."/>
            <person name="Jiang R."/>
            <person name="Young S.K."/>
            <person name="Zeng Q."/>
            <person name="Gargeya S."/>
            <person name="Fitzgerald M."/>
            <person name="Haas B."/>
            <person name="Abouelleil A."/>
            <person name="Alvarado L."/>
            <person name="Arachchi H.M."/>
            <person name="Berlin A."/>
            <person name="Chapman S.B."/>
            <person name="Goldberg J."/>
            <person name="Griggs A."/>
            <person name="Gujja S."/>
            <person name="Hansen M."/>
            <person name="Howarth C."/>
            <person name="Imamovic A."/>
            <person name="Larimer J."/>
            <person name="McCowen C."/>
            <person name="Montmayeur A."/>
            <person name="Murphy C."/>
            <person name="Neiman D."/>
            <person name="Pearson M."/>
            <person name="Priest M."/>
            <person name="Roberts A."/>
            <person name="Saif S."/>
            <person name="Shea T."/>
            <person name="Sisk P."/>
            <person name="Sykes S."/>
            <person name="Wortman J."/>
            <person name="Nusbaum C."/>
            <person name="Birren B."/>
        </authorList>
    </citation>
    <scope>NUCLEOTIDE SEQUENCE [LARGE SCALE GENOMIC DNA]</scope>
    <source>
        <strain evidence="3 4">VS20</strain>
    </source>
</reference>
<dbReference type="Proteomes" id="UP000030762">
    <property type="component" value="Unassembled WGS sequence"/>
</dbReference>
<protein>
    <recommendedName>
        <fullName evidence="2">Histone deacetylase domain-containing protein</fullName>
    </recommendedName>
</protein>